<dbReference type="RefSeq" id="WP_065085826.1">
    <property type="nucleotide sequence ID" value="NZ_NFFZ01000004.1"/>
</dbReference>
<evidence type="ECO:0000313" key="3">
    <source>
        <dbReference type="Proteomes" id="UP000194857"/>
    </source>
</evidence>
<feature type="transmembrane region" description="Helical" evidence="1">
    <location>
        <begin position="102"/>
        <end position="125"/>
    </location>
</feature>
<dbReference type="EMBL" id="NFFZ01000004">
    <property type="protein sequence ID" value="OTI62954.1"/>
    <property type="molecule type" value="Genomic_DNA"/>
</dbReference>
<dbReference type="AlphaFoldDB" id="A0A241XRA9"/>
<keyword evidence="1" id="KW-0472">Membrane</keyword>
<protein>
    <recommendedName>
        <fullName evidence="4">Transmembrane protein</fullName>
    </recommendedName>
</protein>
<accession>A0A241XRA9</accession>
<organism evidence="2 3">
    <name type="scientific">Pseudomonas aeruginosa</name>
    <dbReference type="NCBI Taxonomy" id="287"/>
    <lineage>
        <taxon>Bacteria</taxon>
        <taxon>Pseudomonadati</taxon>
        <taxon>Pseudomonadota</taxon>
        <taxon>Gammaproteobacteria</taxon>
        <taxon>Pseudomonadales</taxon>
        <taxon>Pseudomonadaceae</taxon>
        <taxon>Pseudomonas</taxon>
    </lineage>
</organism>
<evidence type="ECO:0000256" key="1">
    <source>
        <dbReference type="SAM" id="Phobius"/>
    </source>
</evidence>
<dbReference type="Proteomes" id="UP000194857">
    <property type="component" value="Unassembled WGS sequence"/>
</dbReference>
<sequence length="268" mass="29427">MSATEILDTQRIHWGLWKGWFAGAWPLFLNVLPLYLAVTFSFAVFSVGLLLVLGQTVFHVFSLSSPLIFIVLAICMSRAGLLPRDRIVGCSVGPGSPWRSCFHMATPFALVIALLLNTIAVAIMLKADLAAWGSGALPRLSIPADLFTSEKKYLLVILYTTAIEQQLGFMPFMVIMGGRFEPHLVGRMMAGQLTWAQAKAKQALLSKKEKFVLGPFRLLVLGGVALQFSAKHMNAAVNHYALWLLIGSILGWLFYACLLAQASRDISD</sequence>
<proteinExistence type="predicted"/>
<reference evidence="2 3" key="1">
    <citation type="submission" date="2017-05" db="EMBL/GenBank/DDBJ databases">
        <authorList>
            <person name="Song R."/>
            <person name="Chenine A.L."/>
            <person name="Ruprecht R.M."/>
        </authorList>
    </citation>
    <scope>NUCLEOTIDE SEQUENCE [LARGE SCALE GENOMIC DNA]</scope>
    <source>
        <strain evidence="2 3">S567_C10_BS</strain>
    </source>
</reference>
<feature type="transmembrane region" description="Helical" evidence="1">
    <location>
        <begin position="34"/>
        <end position="53"/>
    </location>
</feature>
<feature type="transmembrane region" description="Helical" evidence="1">
    <location>
        <begin position="211"/>
        <end position="228"/>
    </location>
</feature>
<name>A0A241XRA9_PSEAI</name>
<feature type="transmembrane region" description="Helical" evidence="1">
    <location>
        <begin position="240"/>
        <end position="260"/>
    </location>
</feature>
<gene>
    <name evidence="2" type="ORF">CAZ10_08880</name>
</gene>
<keyword evidence="1" id="KW-1133">Transmembrane helix</keyword>
<keyword evidence="1" id="KW-0812">Transmembrane</keyword>
<feature type="transmembrane region" description="Helical" evidence="1">
    <location>
        <begin position="60"/>
        <end position="82"/>
    </location>
</feature>
<evidence type="ECO:0008006" key="4">
    <source>
        <dbReference type="Google" id="ProtNLM"/>
    </source>
</evidence>
<evidence type="ECO:0000313" key="2">
    <source>
        <dbReference type="EMBL" id="OTI62954.1"/>
    </source>
</evidence>
<comment type="caution">
    <text evidence="2">The sequence shown here is derived from an EMBL/GenBank/DDBJ whole genome shotgun (WGS) entry which is preliminary data.</text>
</comment>